<sequence length="317" mass="36024">MARSSQTKEHGMIQTVVVRKLPANMDEDTLRKIVPSAKTLVLSKRTDSIKALITFSTQKGYFDALCRLRRTNFNGIKPVISSFYPKSNDKCKIEPENVELTIQDLPQTITVSQLKREFPTAVSIKLRVDLWDIGNRSCLLKFQCSEDLEDVYESCHRRMIGGQTIKAVVGAQSTLHYELSEANDIQGVCGIKLIQVSQEINDDKIREHFPEGSLVEYHSVSNGDSNNTRNVFIRFKKQPFNWPLIIKLKNNVFSGKHFEVRSWNCDSEATGSHSEEKKHSEKETENGSSNKSDKCSYSNPDIEMKCAKIVFPETEPE</sequence>
<dbReference type="SUPFAM" id="SSF54928">
    <property type="entry name" value="RNA-binding domain, RBD"/>
    <property type="match status" value="1"/>
</dbReference>
<dbReference type="Proteomes" id="UP000050795">
    <property type="component" value="Unassembled WGS sequence"/>
</dbReference>
<evidence type="ECO:0000313" key="2">
    <source>
        <dbReference type="Proteomes" id="UP000050795"/>
    </source>
</evidence>
<proteinExistence type="predicted"/>
<organism evidence="2 3">
    <name type="scientific">Trichobilharzia regenti</name>
    <name type="common">Nasal bird schistosome</name>
    <dbReference type="NCBI Taxonomy" id="157069"/>
    <lineage>
        <taxon>Eukaryota</taxon>
        <taxon>Metazoa</taxon>
        <taxon>Spiralia</taxon>
        <taxon>Lophotrochozoa</taxon>
        <taxon>Platyhelminthes</taxon>
        <taxon>Trematoda</taxon>
        <taxon>Digenea</taxon>
        <taxon>Strigeidida</taxon>
        <taxon>Schistosomatoidea</taxon>
        <taxon>Schistosomatidae</taxon>
        <taxon>Trichobilharzia</taxon>
    </lineage>
</organism>
<dbReference type="AlphaFoldDB" id="A0AA85JDD5"/>
<feature type="region of interest" description="Disordered" evidence="1">
    <location>
        <begin position="268"/>
        <end position="299"/>
    </location>
</feature>
<keyword evidence="2" id="KW-1185">Reference proteome</keyword>
<protein>
    <submittedName>
        <fullName evidence="3">Uncharacterized protein</fullName>
    </submittedName>
</protein>
<reference evidence="2" key="1">
    <citation type="submission" date="2022-06" db="EMBL/GenBank/DDBJ databases">
        <authorList>
            <person name="Berger JAMES D."/>
            <person name="Berger JAMES D."/>
        </authorList>
    </citation>
    <scope>NUCLEOTIDE SEQUENCE [LARGE SCALE GENOMIC DNA]</scope>
</reference>
<dbReference type="WBParaSite" id="TREG1_24650.1">
    <property type="protein sequence ID" value="TREG1_24650.1"/>
    <property type="gene ID" value="TREG1_24650"/>
</dbReference>
<name>A0AA85JDD5_TRIRE</name>
<feature type="compositionally biased region" description="Basic and acidic residues" evidence="1">
    <location>
        <begin position="273"/>
        <end position="285"/>
    </location>
</feature>
<accession>A0AA85JDD5</accession>
<feature type="compositionally biased region" description="Polar residues" evidence="1">
    <location>
        <begin position="286"/>
        <end position="299"/>
    </location>
</feature>
<reference evidence="3" key="2">
    <citation type="submission" date="2023-11" db="UniProtKB">
        <authorList>
            <consortium name="WormBaseParasite"/>
        </authorList>
    </citation>
    <scope>IDENTIFICATION</scope>
</reference>
<dbReference type="GO" id="GO:0003676">
    <property type="term" value="F:nucleic acid binding"/>
    <property type="evidence" value="ECO:0007669"/>
    <property type="project" value="InterPro"/>
</dbReference>
<evidence type="ECO:0000313" key="3">
    <source>
        <dbReference type="WBParaSite" id="TREG1_24650.1"/>
    </source>
</evidence>
<evidence type="ECO:0000256" key="1">
    <source>
        <dbReference type="SAM" id="MobiDB-lite"/>
    </source>
</evidence>
<dbReference type="InterPro" id="IPR035979">
    <property type="entry name" value="RBD_domain_sf"/>
</dbReference>